<dbReference type="GO" id="GO:0006302">
    <property type="term" value="P:double-strand break repair"/>
    <property type="evidence" value="ECO:0007669"/>
    <property type="project" value="InterPro"/>
</dbReference>
<dbReference type="InterPro" id="IPR034139">
    <property type="entry name" value="TOPRIM_OLD"/>
</dbReference>
<dbReference type="EMBL" id="UGPP01000001">
    <property type="protein sequence ID" value="STY70677.1"/>
    <property type="molecule type" value="Genomic_DNA"/>
</dbReference>
<evidence type="ECO:0000313" key="3">
    <source>
        <dbReference type="EMBL" id="STY70677.1"/>
    </source>
</evidence>
<accession>A0A378NS66</accession>
<dbReference type="InterPro" id="IPR027417">
    <property type="entry name" value="P-loop_NTPase"/>
</dbReference>
<evidence type="ECO:0000259" key="2">
    <source>
        <dbReference type="Pfam" id="PF20469"/>
    </source>
</evidence>
<evidence type="ECO:0000259" key="1">
    <source>
        <dbReference type="Pfam" id="PF13476"/>
    </source>
</evidence>
<name>A0A378NS66_9FIRM</name>
<dbReference type="PANTHER" id="PTHR43581">
    <property type="entry name" value="ATP/GTP PHOSPHATASE"/>
    <property type="match status" value="1"/>
</dbReference>
<dbReference type="Gene3D" id="3.40.50.300">
    <property type="entry name" value="P-loop containing nucleotide triphosphate hydrolases"/>
    <property type="match status" value="1"/>
</dbReference>
<evidence type="ECO:0000313" key="4">
    <source>
        <dbReference type="Proteomes" id="UP000255234"/>
    </source>
</evidence>
<dbReference type="GO" id="GO:0016887">
    <property type="term" value="F:ATP hydrolysis activity"/>
    <property type="evidence" value="ECO:0007669"/>
    <property type="project" value="InterPro"/>
</dbReference>
<dbReference type="RefSeq" id="WP_115151214.1">
    <property type="nucleotide sequence ID" value="NZ_UGPP01000001.1"/>
</dbReference>
<feature type="domain" description="OLD protein-like TOPRIM" evidence="2">
    <location>
        <begin position="359"/>
        <end position="424"/>
    </location>
</feature>
<dbReference type="CDD" id="cd01026">
    <property type="entry name" value="TOPRIM_OLD"/>
    <property type="match status" value="1"/>
</dbReference>
<dbReference type="InterPro" id="IPR051396">
    <property type="entry name" value="Bact_Antivir_Def_Nuclease"/>
</dbReference>
<dbReference type="AlphaFoldDB" id="A0A378NS66"/>
<dbReference type="Pfam" id="PF20469">
    <property type="entry name" value="OLD-like_TOPRIM"/>
    <property type="match status" value="1"/>
</dbReference>
<protein>
    <submittedName>
        <fullName evidence="3">Chromosome segregation protein</fullName>
    </submittedName>
</protein>
<dbReference type="PANTHER" id="PTHR43581:SF4">
    <property type="entry name" value="ATP_GTP PHOSPHATASE"/>
    <property type="match status" value="1"/>
</dbReference>
<organism evidence="3 4">
    <name type="scientific">Megamonas hypermegale</name>
    <dbReference type="NCBI Taxonomy" id="158847"/>
    <lineage>
        <taxon>Bacteria</taxon>
        <taxon>Bacillati</taxon>
        <taxon>Bacillota</taxon>
        <taxon>Negativicutes</taxon>
        <taxon>Selenomonadales</taxon>
        <taxon>Selenomonadaceae</taxon>
        <taxon>Megamonas</taxon>
    </lineage>
</organism>
<dbReference type="SUPFAM" id="SSF52540">
    <property type="entry name" value="P-loop containing nucleoside triphosphate hydrolases"/>
    <property type="match status" value="1"/>
</dbReference>
<dbReference type="InterPro" id="IPR038729">
    <property type="entry name" value="Rad50/SbcC_AAA"/>
</dbReference>
<reference evidence="3 4" key="1">
    <citation type="submission" date="2018-06" db="EMBL/GenBank/DDBJ databases">
        <authorList>
            <consortium name="Pathogen Informatics"/>
            <person name="Doyle S."/>
        </authorList>
    </citation>
    <scope>NUCLEOTIDE SEQUENCE [LARGE SCALE GENOMIC DNA]</scope>
    <source>
        <strain evidence="3 4">NCTC10571</strain>
    </source>
</reference>
<dbReference type="Proteomes" id="UP000255234">
    <property type="component" value="Unassembled WGS sequence"/>
</dbReference>
<gene>
    <name evidence="3" type="ORF">NCTC10571_00819</name>
</gene>
<sequence>MCYIKQLRIIGFKKFKDLTVTFNPNKNIIIGENEAGKSTILEALNIVLNQQYRNSDKSILHDLINKDNIKNFEDNPSFENLPSIQIEVVFKLDTNDPKASEFHGENSLNPKKSAFGILFKCEFNKDLFPYESLSNTIKEIPYEYYEMSWSTFQGKKYSILKQPLKSILIDTSSIDTNNTFNYFNKTIFHSRYSLQEQINAKNLFRANLSSLFKELPLPKLNNNRTFDINHKKIILENIISILEDNIPLENKGSGMENLIKTQIALDKSNSKLDVIMIEEPENHLCYTNLQQMLSTINSYSKDSQLIITTHNSMIASRLDLRNILWIEINTNQTSKLDNIDPKTAQFFIKLDNNNLLHLLLSKKTILVEGPTEYLLLPYFYKKIYKRTLAQDGITLITCGGISYKRYFDITKNTNIKIAVITDNDEKDTNLSYMNEHNSQSISQKIFMDNDLKNFTWEVALYNCNEQNPDLEKCAGKIDPTADYKFNNVIYGTKGKNKPILGKMLNNKVETAYNILQYEANLQIPNYVKDAFEWIKE</sequence>
<feature type="domain" description="Rad50/SbcC-type AAA" evidence="1">
    <location>
        <begin position="6"/>
        <end position="260"/>
    </location>
</feature>
<dbReference type="Pfam" id="PF13476">
    <property type="entry name" value="AAA_23"/>
    <property type="match status" value="1"/>
</dbReference>
<proteinExistence type="predicted"/>